<feature type="signal peptide" evidence="2">
    <location>
        <begin position="1"/>
        <end position="18"/>
    </location>
</feature>
<keyword evidence="5" id="KW-1185">Reference proteome</keyword>
<gene>
    <name evidence="4" type="ORF">C6P46_004608</name>
</gene>
<feature type="compositionally biased region" description="Low complexity" evidence="1">
    <location>
        <begin position="60"/>
        <end position="95"/>
    </location>
</feature>
<feature type="domain" description="SCP" evidence="3">
    <location>
        <begin position="100"/>
        <end position="256"/>
    </location>
</feature>
<evidence type="ECO:0000256" key="1">
    <source>
        <dbReference type="SAM" id="MobiDB-lite"/>
    </source>
</evidence>
<keyword evidence="2" id="KW-0732">Signal</keyword>
<organism evidence="4 5">
    <name type="scientific">Rhodotorula mucilaginosa</name>
    <name type="common">Yeast</name>
    <name type="synonym">Rhodotorula rubra</name>
    <dbReference type="NCBI Taxonomy" id="5537"/>
    <lineage>
        <taxon>Eukaryota</taxon>
        <taxon>Fungi</taxon>
        <taxon>Dikarya</taxon>
        <taxon>Basidiomycota</taxon>
        <taxon>Pucciniomycotina</taxon>
        <taxon>Microbotryomycetes</taxon>
        <taxon>Sporidiobolales</taxon>
        <taxon>Sporidiobolaceae</taxon>
        <taxon>Rhodotorula</taxon>
    </lineage>
</organism>
<dbReference type="PRINTS" id="PR00837">
    <property type="entry name" value="V5TPXLIKE"/>
</dbReference>
<dbReference type="Pfam" id="PF00188">
    <property type="entry name" value="CAP"/>
    <property type="match status" value="1"/>
</dbReference>
<evidence type="ECO:0000256" key="2">
    <source>
        <dbReference type="SAM" id="SignalP"/>
    </source>
</evidence>
<name>A0A9P6W269_RHOMI</name>
<proteinExistence type="predicted"/>
<dbReference type="Gene3D" id="3.40.33.10">
    <property type="entry name" value="CAP"/>
    <property type="match status" value="1"/>
</dbReference>
<dbReference type="InterPro" id="IPR014044">
    <property type="entry name" value="CAP_dom"/>
</dbReference>
<evidence type="ECO:0000259" key="3">
    <source>
        <dbReference type="SMART" id="SM00198"/>
    </source>
</evidence>
<evidence type="ECO:0000313" key="4">
    <source>
        <dbReference type="EMBL" id="KAG0660426.1"/>
    </source>
</evidence>
<dbReference type="InterPro" id="IPR035940">
    <property type="entry name" value="CAP_sf"/>
</dbReference>
<dbReference type="AlphaFoldDB" id="A0A9P6W269"/>
<sequence>MLLLNIAVLVSAITSGLTVQAAPSGTEVVVRVGDRPDGEIKVSRARFAREKRQGRPWYQRTTTTTPARTTTTPARATTTTAARTTTTSAAPAPSATGDAALATAVLNEHNRFRALHAAPAMTWSDSLASAAATWASNSSSTTTSSTTLSCFNSRALGSDLVGGAGRRPYGENLAASAGGAGGISTALQGISAWEAEAPQYDPANPNYSHFTQMVWKASTQLGCVQQVCPAGTLFDAKYGPAYFLVCEYNPPGNVYPASNFRKSWGL</sequence>
<feature type="chain" id="PRO_5040200464" description="SCP domain-containing protein" evidence="2">
    <location>
        <begin position="19"/>
        <end position="266"/>
    </location>
</feature>
<dbReference type="SUPFAM" id="SSF55797">
    <property type="entry name" value="PR-1-like"/>
    <property type="match status" value="1"/>
</dbReference>
<dbReference type="InterPro" id="IPR001283">
    <property type="entry name" value="CRISP-related"/>
</dbReference>
<evidence type="ECO:0000313" key="5">
    <source>
        <dbReference type="Proteomes" id="UP000777482"/>
    </source>
</evidence>
<dbReference type="EMBL" id="PUHQ01000044">
    <property type="protein sequence ID" value="KAG0660426.1"/>
    <property type="molecule type" value="Genomic_DNA"/>
</dbReference>
<reference evidence="4 5" key="1">
    <citation type="submission" date="2020-11" db="EMBL/GenBank/DDBJ databases">
        <title>Kefir isolates.</title>
        <authorList>
            <person name="Marcisauskas S."/>
            <person name="Kim Y."/>
            <person name="Blasche S."/>
        </authorList>
    </citation>
    <scope>NUCLEOTIDE SEQUENCE [LARGE SCALE GENOMIC DNA]</scope>
    <source>
        <strain evidence="4 5">KR</strain>
    </source>
</reference>
<accession>A0A9P6W269</accession>
<dbReference type="OrthoDB" id="337038at2759"/>
<dbReference type="PANTHER" id="PTHR10334">
    <property type="entry name" value="CYSTEINE-RICH SECRETORY PROTEIN-RELATED"/>
    <property type="match status" value="1"/>
</dbReference>
<protein>
    <recommendedName>
        <fullName evidence="3">SCP domain-containing protein</fullName>
    </recommendedName>
</protein>
<feature type="region of interest" description="Disordered" evidence="1">
    <location>
        <begin position="52"/>
        <end position="95"/>
    </location>
</feature>
<dbReference type="Proteomes" id="UP000777482">
    <property type="component" value="Unassembled WGS sequence"/>
</dbReference>
<comment type="caution">
    <text evidence="4">The sequence shown here is derived from an EMBL/GenBank/DDBJ whole genome shotgun (WGS) entry which is preliminary data.</text>
</comment>
<dbReference type="SMART" id="SM00198">
    <property type="entry name" value="SCP"/>
    <property type="match status" value="1"/>
</dbReference>